<sequence>MGWFDGKDESNVREIEHVRGSRILTNRSKKTSSAPRWYDPVDPATHDLPQKPENYVTVQNQTMSRELVLEEIELPDETATKHLIVSGGTGAGKTQAIHRVLDRVLWGAANGEKAIVTDSGGQFWESRSGKADLLLNPFDGRSVLWNPFAEIEDPWDFDSLSEALVPDRKTQGGSSEEEWRRYARGMISSIMRSLHSAGPRDPRKVADILKNPDPEALRPYLLGTAEEALLAPGLDRFLGSVTAVASLAIKPWAVLDPAGNFSIRKWIRSGSGTLFITYKDSQRALLKDLIAAWLGIAIREVLDLPPDFSRRVWLVCDELDSLGTVAGIADANTRGRKYGLCSVGAIQSKAQLDATYGPLGAQTLLSTFSSKIAFRQGSWSDAEYWSNEFGQREITEQSITKASTTAHREKSSTETIAQARKIVQTLLPSELAELPDRTAYCRFPGTEGIHRIEFEIRKYKPIRPAFLPPGEPEPEFEDPKIEVVGKPIAPEEPVRIPWGLVAGVVALALVGWFLLSPPDLVHPRKDTVVAPDVSASPQGPKYRIFHWTKGTFRCRVDYSVGERPWACVRIGLPRHQESRQVNPSAVPGQSIAHKGNRTAPLVHKAAPAVTVMSLPEWKGPWPTPWKFACAYEWNRGKWLAVYRPVLFDGHLRDPRTGMSRFGTDRVRIECPK</sequence>
<keyword evidence="4" id="KW-1133">Transmembrane helix</keyword>
<name>B6AKU3_9BACT</name>
<reference evidence="8" key="2">
    <citation type="journal article" date="2008" name="PLoS Biol.">
        <title>Population genomic analysis of strain variation in Leptospirillum group II bacteria involved in acid mine drainage formation.</title>
        <authorList>
            <person name="Simmons S.L."/>
            <person name="Dibartolo G."/>
            <person name="Denef V.J."/>
            <person name="Goltsman D.S."/>
            <person name="Thelen M.P."/>
            <person name="Banfield J.F."/>
        </authorList>
    </citation>
    <scope>NUCLEOTIDE SEQUENCE [LARGE SCALE GENOMIC DNA]</scope>
</reference>
<organism evidence="8">
    <name type="scientific">Leptospirillum sp. Group II '5-way CG'</name>
    <dbReference type="NCBI Taxonomy" id="419541"/>
    <lineage>
        <taxon>Bacteria</taxon>
        <taxon>Pseudomonadati</taxon>
        <taxon>Nitrospirota</taxon>
        <taxon>Nitrospiria</taxon>
        <taxon>Nitrospirales</taxon>
        <taxon>Nitrospiraceae</taxon>
        <taxon>Leptospirillum</taxon>
    </lineage>
</organism>
<evidence type="ECO:0000256" key="3">
    <source>
        <dbReference type="ARBA" id="ARBA00022692"/>
    </source>
</evidence>
<feature type="region of interest" description="Disordered" evidence="6">
    <location>
        <begin position="26"/>
        <end position="51"/>
    </location>
</feature>
<dbReference type="GO" id="GO:0005886">
    <property type="term" value="C:plasma membrane"/>
    <property type="evidence" value="ECO:0007669"/>
    <property type="project" value="UniProtKB-SubCell"/>
</dbReference>
<keyword evidence="3" id="KW-0812">Transmembrane</keyword>
<proteinExistence type="predicted"/>
<evidence type="ECO:0000259" key="7">
    <source>
        <dbReference type="Pfam" id="PF10412"/>
    </source>
</evidence>
<dbReference type="PANTHER" id="PTHR37937">
    <property type="entry name" value="CONJUGATIVE TRANSFER: DNA TRANSPORT"/>
    <property type="match status" value="1"/>
</dbReference>
<dbReference type="Gene3D" id="3.40.50.300">
    <property type="entry name" value="P-loop containing nucleotide triphosphate hydrolases"/>
    <property type="match status" value="2"/>
</dbReference>
<dbReference type="EMBL" id="DS995259">
    <property type="protein sequence ID" value="EDZ40197.1"/>
    <property type="molecule type" value="Genomic_DNA"/>
</dbReference>
<keyword evidence="5" id="KW-0472">Membrane</keyword>
<reference evidence="8" key="1">
    <citation type="journal article" date="2004" name="Nature">
        <title>Community structure and metabolism through reconstruction of microbial genomes from the environment.</title>
        <authorList>
            <person name="Tyson G.W."/>
            <person name="Chapman J."/>
            <person name="Hugenholtz P."/>
            <person name="Allen E.E."/>
            <person name="Ram R.J."/>
            <person name="Richardson P.M."/>
            <person name="Solovyev V.V."/>
            <person name="Rubin E.M."/>
            <person name="Rokhsar D.S."/>
            <person name="Banfield J.F."/>
        </authorList>
    </citation>
    <scope>NUCLEOTIDE SEQUENCE [LARGE SCALE GENOMIC DNA]</scope>
</reference>
<accession>B6AKU3</accession>
<evidence type="ECO:0000256" key="2">
    <source>
        <dbReference type="ARBA" id="ARBA00022475"/>
    </source>
</evidence>
<evidence type="ECO:0000256" key="5">
    <source>
        <dbReference type="ARBA" id="ARBA00023136"/>
    </source>
</evidence>
<feature type="domain" description="Type IV secretion system coupling protein TraD DNA-binding" evidence="7">
    <location>
        <begin position="71"/>
        <end position="454"/>
    </location>
</feature>
<evidence type="ECO:0000313" key="8">
    <source>
        <dbReference type="EMBL" id="EDZ40197.1"/>
    </source>
</evidence>
<gene>
    <name evidence="8" type="ORF">CGL2_11364059</name>
</gene>
<keyword evidence="2" id="KW-1003">Cell membrane</keyword>
<dbReference type="CDD" id="cd01127">
    <property type="entry name" value="TrwB_TraG_TraD_VirD4"/>
    <property type="match status" value="1"/>
</dbReference>
<evidence type="ECO:0000256" key="1">
    <source>
        <dbReference type="ARBA" id="ARBA00004651"/>
    </source>
</evidence>
<evidence type="ECO:0000256" key="6">
    <source>
        <dbReference type="SAM" id="MobiDB-lite"/>
    </source>
</evidence>
<dbReference type="InterPro" id="IPR027417">
    <property type="entry name" value="P-loop_NTPase"/>
</dbReference>
<dbReference type="Pfam" id="PF10412">
    <property type="entry name" value="TrwB_AAD_bind"/>
    <property type="match status" value="1"/>
</dbReference>
<dbReference type="InterPro" id="IPR051539">
    <property type="entry name" value="T4SS-coupling_protein"/>
</dbReference>
<comment type="subcellular location">
    <subcellularLocation>
        <location evidence="1">Cell membrane</location>
        <topology evidence="1">Multi-pass membrane protein</topology>
    </subcellularLocation>
</comment>
<dbReference type="InterPro" id="IPR019476">
    <property type="entry name" value="T4SS_TraD_DNA-bd"/>
</dbReference>
<dbReference type="SUPFAM" id="SSF52540">
    <property type="entry name" value="P-loop containing nucleoside triphosphate hydrolases"/>
    <property type="match status" value="1"/>
</dbReference>
<protein>
    <submittedName>
        <fullName evidence="8">Probable TrwB protein</fullName>
    </submittedName>
</protein>
<dbReference type="AlphaFoldDB" id="B6AKU3"/>
<dbReference type="PANTHER" id="PTHR37937:SF1">
    <property type="entry name" value="CONJUGATIVE TRANSFER: DNA TRANSPORT"/>
    <property type="match status" value="1"/>
</dbReference>
<evidence type="ECO:0000256" key="4">
    <source>
        <dbReference type="ARBA" id="ARBA00022989"/>
    </source>
</evidence>